<dbReference type="OrthoDB" id="121699at2"/>
<evidence type="ECO:0000256" key="2">
    <source>
        <dbReference type="SAM" id="SignalP"/>
    </source>
</evidence>
<evidence type="ECO:0008006" key="5">
    <source>
        <dbReference type="Google" id="ProtNLM"/>
    </source>
</evidence>
<feature type="chain" id="PRO_5003233587" description="Outer membrane protein beta-barrel domain-containing protein" evidence="2">
    <location>
        <begin position="33"/>
        <end position="334"/>
    </location>
</feature>
<dbReference type="AlphaFoldDB" id="E8X1P8"/>
<dbReference type="Proteomes" id="UP000000343">
    <property type="component" value="Chromosome"/>
</dbReference>
<accession>E8X1P8</accession>
<evidence type="ECO:0000256" key="1">
    <source>
        <dbReference type="SAM" id="MobiDB-lite"/>
    </source>
</evidence>
<dbReference type="Gene3D" id="2.40.160.20">
    <property type="match status" value="1"/>
</dbReference>
<keyword evidence="2" id="KW-0732">Signal</keyword>
<sequence length="334" mass="36039">MLNDSLILRPSAFVCRTAAIAALACASTLGFAQQSVSDVDTTKAATAPVVLPAVHPMDFSGLDGVSYSSSTEPVGGVDVAETATLDIKGLDALQPPPRRRYGNRRYNDSSHNPDGSNKYAFIAGVGVTIPAGNLHKYDTESWGFQVGGGRNFNKHFSVLAQFDYDHFGLQGTTLTNQNTLYGTAGDGLDGNSHIWSFTVNPTYNIAVRETLGAYVVGGVGFYHKVTNFTLPETGEYFDPYYGPVEYTANEVIDHYTSNAPGFNGGFGLTYKPSRFAGERFYAEARYVYMINSQKQGITVANANSAFGAAYTGSNFYPANSNRTSYIPIKVGVRF</sequence>
<dbReference type="KEGG" id="acm:AciX9_0899"/>
<dbReference type="PaxDb" id="1198114-AciX9_0899"/>
<feature type="region of interest" description="Disordered" evidence="1">
    <location>
        <begin position="89"/>
        <end position="113"/>
    </location>
</feature>
<name>E8X1P8_GRATM</name>
<dbReference type="HOGENOM" id="CLU_871339_0_0_0"/>
<evidence type="ECO:0000313" key="4">
    <source>
        <dbReference type="Proteomes" id="UP000000343"/>
    </source>
</evidence>
<dbReference type="EMBL" id="CP002480">
    <property type="protein sequence ID" value="ADW67967.1"/>
    <property type="molecule type" value="Genomic_DNA"/>
</dbReference>
<dbReference type="RefSeq" id="WP_013579291.1">
    <property type="nucleotide sequence ID" value="NC_015064.1"/>
</dbReference>
<gene>
    <name evidence="3" type="ordered locus">AciX9_0899</name>
</gene>
<keyword evidence="4" id="KW-1185">Reference proteome</keyword>
<dbReference type="eggNOG" id="ENOG5032Z9K">
    <property type="taxonomic scope" value="Bacteria"/>
</dbReference>
<reference evidence="4" key="1">
    <citation type="submission" date="2011-01" db="EMBL/GenBank/DDBJ databases">
        <title>Complete sequence of chromosome of Acidobacterium sp. MP5ACTX9.</title>
        <authorList>
            <consortium name="US DOE Joint Genome Institute"/>
            <person name="Lucas S."/>
            <person name="Copeland A."/>
            <person name="Lapidus A."/>
            <person name="Cheng J.-F."/>
            <person name="Goodwin L."/>
            <person name="Pitluck S."/>
            <person name="Teshima H."/>
            <person name="Detter J.C."/>
            <person name="Han C."/>
            <person name="Tapia R."/>
            <person name="Land M."/>
            <person name="Hauser L."/>
            <person name="Kyrpides N."/>
            <person name="Ivanova N."/>
            <person name="Ovchinnikova G."/>
            <person name="Pagani I."/>
            <person name="Rawat S.R."/>
            <person name="Mannisto M."/>
            <person name="Haggblom M.M."/>
            <person name="Woyke T."/>
        </authorList>
    </citation>
    <scope>NUCLEOTIDE SEQUENCE [LARGE SCALE GENOMIC DNA]</scope>
    <source>
        <strain evidence="4">MP5ACTX9</strain>
    </source>
</reference>
<evidence type="ECO:0000313" key="3">
    <source>
        <dbReference type="EMBL" id="ADW67967.1"/>
    </source>
</evidence>
<organism evidence="4">
    <name type="scientific">Granulicella tundricola (strain ATCC BAA-1859 / DSM 23138 / MP5ACTX9)</name>
    <dbReference type="NCBI Taxonomy" id="1198114"/>
    <lineage>
        <taxon>Bacteria</taxon>
        <taxon>Pseudomonadati</taxon>
        <taxon>Acidobacteriota</taxon>
        <taxon>Terriglobia</taxon>
        <taxon>Terriglobales</taxon>
        <taxon>Acidobacteriaceae</taxon>
        <taxon>Granulicella</taxon>
    </lineage>
</organism>
<feature type="signal peptide" evidence="2">
    <location>
        <begin position="1"/>
        <end position="32"/>
    </location>
</feature>
<proteinExistence type="predicted"/>
<protein>
    <recommendedName>
        <fullName evidence="5">Outer membrane protein beta-barrel domain-containing protein</fullName>
    </recommendedName>
</protein>